<feature type="domain" description="DUF4349" evidence="4">
    <location>
        <begin position="53"/>
        <end position="261"/>
    </location>
</feature>
<sequence length="271" mass="29806">MKHLLYPVLLGLALAGCSQAEQEESVIYPQAAADSSSPLSSAVAPGRPAETARSIIYHGELSLAVDNFEQVSGQVDRLLTEHGAFVSTAHETRADGQHRQEITIKVPPTQFMPLLQTLGKLGRIENKDISSSDVTADLLHVSNELKTKREAESRYAQLLKQAKTPAEIQRLEAQVSQVRAEITASEAQAKTWTGQSTWATLTLRYFQHIPAEEAAPPMPDAAPRFLAAFNRGWSLVVSVAVLLTNIWPLLVLGIGGSWLWRRWQLRQQTPA</sequence>
<feature type="chain" id="PRO_5045325242" evidence="3">
    <location>
        <begin position="21"/>
        <end position="271"/>
    </location>
</feature>
<feature type="transmembrane region" description="Helical" evidence="2">
    <location>
        <begin position="233"/>
        <end position="260"/>
    </location>
</feature>
<keyword evidence="3" id="KW-0732">Signal</keyword>
<evidence type="ECO:0000256" key="1">
    <source>
        <dbReference type="SAM" id="Coils"/>
    </source>
</evidence>
<keyword evidence="2" id="KW-0472">Membrane</keyword>
<dbReference type="EMBL" id="JAJADQ010000002">
    <property type="protein sequence ID" value="MCB2376645.1"/>
    <property type="molecule type" value="Genomic_DNA"/>
</dbReference>
<feature type="signal peptide" evidence="3">
    <location>
        <begin position="1"/>
        <end position="20"/>
    </location>
</feature>
<evidence type="ECO:0000313" key="6">
    <source>
        <dbReference type="Proteomes" id="UP001165297"/>
    </source>
</evidence>
<accession>A0ABS8A8C4</accession>
<keyword evidence="6" id="KW-1185">Reference proteome</keyword>
<dbReference type="InterPro" id="IPR025645">
    <property type="entry name" value="DUF4349"/>
</dbReference>
<keyword evidence="1" id="KW-0175">Coiled coil</keyword>
<evidence type="ECO:0000259" key="4">
    <source>
        <dbReference type="Pfam" id="PF14257"/>
    </source>
</evidence>
<name>A0ABS8A8C4_9BACT</name>
<gene>
    <name evidence="5" type="ORF">LGH70_03585</name>
</gene>
<protein>
    <submittedName>
        <fullName evidence="5">DUF4349 domain-containing protein</fullName>
    </submittedName>
</protein>
<evidence type="ECO:0000256" key="3">
    <source>
        <dbReference type="SAM" id="SignalP"/>
    </source>
</evidence>
<evidence type="ECO:0000313" key="5">
    <source>
        <dbReference type="EMBL" id="MCB2376645.1"/>
    </source>
</evidence>
<evidence type="ECO:0000256" key="2">
    <source>
        <dbReference type="SAM" id="Phobius"/>
    </source>
</evidence>
<dbReference type="PROSITE" id="PS51257">
    <property type="entry name" value="PROKAR_LIPOPROTEIN"/>
    <property type="match status" value="1"/>
</dbReference>
<dbReference type="Proteomes" id="UP001165297">
    <property type="component" value="Unassembled WGS sequence"/>
</dbReference>
<dbReference type="RefSeq" id="WP_226182783.1">
    <property type="nucleotide sequence ID" value="NZ_JAJADQ010000002.1"/>
</dbReference>
<reference evidence="5" key="1">
    <citation type="submission" date="2021-10" db="EMBL/GenBank/DDBJ databases">
        <authorList>
            <person name="Dean J.D."/>
            <person name="Kim M.K."/>
            <person name="Newey C.N."/>
            <person name="Stoker T.S."/>
            <person name="Thompson D.W."/>
            <person name="Grose J.H."/>
        </authorList>
    </citation>
    <scope>NUCLEOTIDE SEQUENCE</scope>
    <source>
        <strain evidence="5">BT635</strain>
    </source>
</reference>
<dbReference type="Pfam" id="PF14257">
    <property type="entry name" value="DUF4349"/>
    <property type="match status" value="1"/>
</dbReference>
<proteinExistence type="predicted"/>
<keyword evidence="2" id="KW-0812">Transmembrane</keyword>
<organism evidence="5 6">
    <name type="scientific">Hymenobacter nitidus</name>
    <dbReference type="NCBI Taxonomy" id="2880929"/>
    <lineage>
        <taxon>Bacteria</taxon>
        <taxon>Pseudomonadati</taxon>
        <taxon>Bacteroidota</taxon>
        <taxon>Cytophagia</taxon>
        <taxon>Cytophagales</taxon>
        <taxon>Hymenobacteraceae</taxon>
        <taxon>Hymenobacter</taxon>
    </lineage>
</organism>
<feature type="coiled-coil region" evidence="1">
    <location>
        <begin position="141"/>
        <end position="188"/>
    </location>
</feature>
<comment type="caution">
    <text evidence="5">The sequence shown here is derived from an EMBL/GenBank/DDBJ whole genome shotgun (WGS) entry which is preliminary data.</text>
</comment>
<keyword evidence="2" id="KW-1133">Transmembrane helix</keyword>